<name>A0A135LI13_PENPA</name>
<evidence type="ECO:0000313" key="2">
    <source>
        <dbReference type="EMBL" id="KXG48578.1"/>
    </source>
</evidence>
<organism evidence="2 3">
    <name type="scientific">Penicillium patulum</name>
    <name type="common">Penicillium griseofulvum</name>
    <dbReference type="NCBI Taxonomy" id="5078"/>
    <lineage>
        <taxon>Eukaryota</taxon>
        <taxon>Fungi</taxon>
        <taxon>Dikarya</taxon>
        <taxon>Ascomycota</taxon>
        <taxon>Pezizomycotina</taxon>
        <taxon>Eurotiomycetes</taxon>
        <taxon>Eurotiomycetidae</taxon>
        <taxon>Eurotiales</taxon>
        <taxon>Aspergillaceae</taxon>
        <taxon>Penicillium</taxon>
    </lineage>
</organism>
<dbReference type="AlphaFoldDB" id="A0A135LI13"/>
<evidence type="ECO:0000313" key="3">
    <source>
        <dbReference type="Proteomes" id="UP000070168"/>
    </source>
</evidence>
<accession>A0A135LI13</accession>
<dbReference type="STRING" id="5078.A0A135LI13"/>
<feature type="transmembrane region" description="Helical" evidence="1">
    <location>
        <begin position="285"/>
        <end position="304"/>
    </location>
</feature>
<evidence type="ECO:0008006" key="4">
    <source>
        <dbReference type="Google" id="ProtNLM"/>
    </source>
</evidence>
<dbReference type="GeneID" id="63705461"/>
<dbReference type="OMA" id="PFRDRLH"/>
<feature type="transmembrane region" description="Helical" evidence="1">
    <location>
        <begin position="238"/>
        <end position="256"/>
    </location>
</feature>
<keyword evidence="1" id="KW-0812">Transmembrane</keyword>
<feature type="transmembrane region" description="Helical" evidence="1">
    <location>
        <begin position="120"/>
        <end position="140"/>
    </location>
</feature>
<gene>
    <name evidence="2" type="ORF">PGRI_024480</name>
</gene>
<feature type="transmembrane region" description="Helical" evidence="1">
    <location>
        <begin position="196"/>
        <end position="218"/>
    </location>
</feature>
<evidence type="ECO:0000256" key="1">
    <source>
        <dbReference type="SAM" id="Phobius"/>
    </source>
</evidence>
<keyword evidence="1" id="KW-1133">Transmembrane helix</keyword>
<comment type="caution">
    <text evidence="2">The sequence shown here is derived from an EMBL/GenBank/DDBJ whole genome shotgun (WGS) entry which is preliminary data.</text>
</comment>
<reference evidence="2 3" key="1">
    <citation type="journal article" date="2016" name="BMC Genomics">
        <title>Genome sequencing and secondary metabolism of the postharvest pathogen Penicillium griseofulvum.</title>
        <authorList>
            <person name="Banani H."/>
            <person name="Marcet-Houben M."/>
            <person name="Ballester A.R."/>
            <person name="Abbruscato P."/>
            <person name="Gonzalez-Candelas L."/>
            <person name="Gabaldon T."/>
            <person name="Spadaro D."/>
        </authorList>
    </citation>
    <scope>NUCLEOTIDE SEQUENCE [LARGE SCALE GENOMIC DNA]</scope>
    <source>
        <strain evidence="2 3">PG3</strain>
    </source>
</reference>
<proteinExistence type="predicted"/>
<feature type="transmembrane region" description="Helical" evidence="1">
    <location>
        <begin position="310"/>
        <end position="330"/>
    </location>
</feature>
<keyword evidence="3" id="KW-1185">Reference proteome</keyword>
<dbReference type="EMBL" id="LHQR01000065">
    <property type="protein sequence ID" value="KXG48578.1"/>
    <property type="molecule type" value="Genomic_DNA"/>
</dbReference>
<protein>
    <recommendedName>
        <fullName evidence="4">Integral membrane protein</fullName>
    </recommendedName>
</protein>
<keyword evidence="1" id="KW-0472">Membrane</keyword>
<dbReference type="OrthoDB" id="5089392at2759"/>
<sequence>MVTATDSSDCLITYPDPIYSTYLTHAPTAMAMEIDLESPIESPPPVVVPKLLREASDITWLESLESKKGEVVLVRRGSQYRLLRQQQFKNSLLASVGYLELANAGDFAANVWNQIPVPRFAAVLMGIGGTLALGMVLVAIHDFRLSWINVRLLRAERNHLQRLRQQQEKNEELTRLIDSRLGVGVREIGTEVIDRILMDALMGFGSLLVGVGTLMAIGGANPQVYKASNLLSGYIGNGLAAIFGLVNAIWSGYLLYRFHVHDAAVSAREPSDDIRRRLHTRFRRFQWHAGVNGLNGLVAGAASMVTAERWWGYVLLIPCIISLIICNYFWRKKLGYDRPLLGHTSPTDIQVTPLMEDLQYVSVMQRALADPEHSLPQSIVHPDSLDSILRFIVRENMLDTYCESLVSDKSTRHLLAAFPSLKTTPDQITFSIEALSRIPPSHLVLILHHAKKFLRTIAVRVFINRERYLLELLGYAICQNHKRGTETIQDDMIECN</sequence>
<dbReference type="RefSeq" id="XP_040647114.1">
    <property type="nucleotide sequence ID" value="XM_040790161.1"/>
</dbReference>
<dbReference type="Proteomes" id="UP000070168">
    <property type="component" value="Unassembled WGS sequence"/>
</dbReference>